<protein>
    <submittedName>
        <fullName evidence="1">Uncharacterized protein</fullName>
    </submittedName>
</protein>
<dbReference type="EMBL" id="JAAMPC010000003">
    <property type="protein sequence ID" value="KAG2323269.1"/>
    <property type="molecule type" value="Genomic_DNA"/>
</dbReference>
<sequence>MSYPLKKHALKIISLSLSTAQDSITKLKPSPVLKNLFVQKGTRLEARLHITVNSTVIPVPAAVIEI</sequence>
<organism evidence="1 2">
    <name type="scientific">Brassica carinata</name>
    <name type="common">Ethiopian mustard</name>
    <name type="synonym">Abyssinian cabbage</name>
    <dbReference type="NCBI Taxonomy" id="52824"/>
    <lineage>
        <taxon>Eukaryota</taxon>
        <taxon>Viridiplantae</taxon>
        <taxon>Streptophyta</taxon>
        <taxon>Embryophyta</taxon>
        <taxon>Tracheophyta</taxon>
        <taxon>Spermatophyta</taxon>
        <taxon>Magnoliopsida</taxon>
        <taxon>eudicotyledons</taxon>
        <taxon>Gunneridae</taxon>
        <taxon>Pentapetalae</taxon>
        <taxon>rosids</taxon>
        <taxon>malvids</taxon>
        <taxon>Brassicales</taxon>
        <taxon>Brassicaceae</taxon>
        <taxon>Brassiceae</taxon>
        <taxon>Brassica</taxon>
    </lineage>
</organism>
<reference evidence="1 2" key="1">
    <citation type="submission" date="2020-02" db="EMBL/GenBank/DDBJ databases">
        <authorList>
            <person name="Ma Q."/>
            <person name="Huang Y."/>
            <person name="Song X."/>
            <person name="Pei D."/>
        </authorList>
    </citation>
    <scope>NUCLEOTIDE SEQUENCE [LARGE SCALE GENOMIC DNA]</scope>
    <source>
        <strain evidence="1">Sxm20200214</strain>
        <tissue evidence="1">Leaf</tissue>
    </source>
</reference>
<dbReference type="OrthoDB" id="10392038at2759"/>
<evidence type="ECO:0000313" key="2">
    <source>
        <dbReference type="Proteomes" id="UP000886595"/>
    </source>
</evidence>
<gene>
    <name evidence="1" type="ORF">Bca52824_016482</name>
</gene>
<comment type="caution">
    <text evidence="1">The sequence shown here is derived from an EMBL/GenBank/DDBJ whole genome shotgun (WGS) entry which is preliminary data.</text>
</comment>
<proteinExistence type="predicted"/>
<evidence type="ECO:0000313" key="1">
    <source>
        <dbReference type="EMBL" id="KAG2323269.1"/>
    </source>
</evidence>
<accession>A0A8X7W574</accession>
<dbReference type="AlphaFoldDB" id="A0A8X7W574"/>
<keyword evidence="2" id="KW-1185">Reference proteome</keyword>
<name>A0A8X7W574_BRACI</name>
<dbReference type="Proteomes" id="UP000886595">
    <property type="component" value="Unassembled WGS sequence"/>
</dbReference>